<dbReference type="PANTHER" id="PTHR13847:SF287">
    <property type="entry name" value="FAD-DEPENDENT OXIDOREDUCTASE DOMAIN-CONTAINING PROTEIN 1"/>
    <property type="match status" value="1"/>
</dbReference>
<accession>A0A853C811</accession>
<name>A0A853C811_9ACTN</name>
<feature type="domain" description="FAD dependent oxidoreductase" evidence="2">
    <location>
        <begin position="3"/>
        <end position="299"/>
    </location>
</feature>
<keyword evidence="4" id="KW-1185">Reference proteome</keyword>
<feature type="domain" description="FAD dependent oxidoreductase" evidence="2">
    <location>
        <begin position="310"/>
        <end position="402"/>
    </location>
</feature>
<evidence type="ECO:0000256" key="1">
    <source>
        <dbReference type="ARBA" id="ARBA00023002"/>
    </source>
</evidence>
<keyword evidence="1" id="KW-0560">Oxidoreductase</keyword>
<dbReference type="InterPro" id="IPR036188">
    <property type="entry name" value="FAD/NAD-bd_sf"/>
</dbReference>
<dbReference type="GO" id="GO:0005737">
    <property type="term" value="C:cytoplasm"/>
    <property type="evidence" value="ECO:0007669"/>
    <property type="project" value="TreeGrafter"/>
</dbReference>
<dbReference type="Proteomes" id="UP000530424">
    <property type="component" value="Unassembled WGS sequence"/>
</dbReference>
<dbReference type="Pfam" id="PF01266">
    <property type="entry name" value="DAO"/>
    <property type="match status" value="2"/>
</dbReference>
<comment type="caution">
    <text evidence="3">The sequence shown here is derived from an EMBL/GenBank/DDBJ whole genome shotgun (WGS) entry which is preliminary data.</text>
</comment>
<evidence type="ECO:0000313" key="4">
    <source>
        <dbReference type="Proteomes" id="UP000530424"/>
    </source>
</evidence>
<protein>
    <submittedName>
        <fullName evidence="3">Glycine/D-amino acid oxidase-like deaminating enzyme</fullName>
    </submittedName>
</protein>
<organism evidence="3 4">
    <name type="scientific">Nocardioides thalensis</name>
    <dbReference type="NCBI Taxonomy" id="1914755"/>
    <lineage>
        <taxon>Bacteria</taxon>
        <taxon>Bacillati</taxon>
        <taxon>Actinomycetota</taxon>
        <taxon>Actinomycetes</taxon>
        <taxon>Propionibacteriales</taxon>
        <taxon>Nocardioidaceae</taxon>
        <taxon>Nocardioides</taxon>
    </lineage>
</organism>
<reference evidence="3 4" key="1">
    <citation type="submission" date="2020-07" db="EMBL/GenBank/DDBJ databases">
        <title>Sequencing the genomes of 1000 actinobacteria strains.</title>
        <authorList>
            <person name="Klenk H.-P."/>
        </authorList>
    </citation>
    <scope>NUCLEOTIDE SEQUENCE [LARGE SCALE GENOMIC DNA]</scope>
    <source>
        <strain evidence="3 4">DSM 103833</strain>
    </source>
</reference>
<sequence>MADVVIIGGGLTGLGTAVELADRGAEVVVLEKDGLGFEQTVRSNAALRLPGPGPLAIESESVTGASMVGWDQFEDRFGEDIELDRGGWSTLVVDDDDRAWLAAQSTTLGVSEQIDLTALTPPDEVRARWPALAGEFLGMHTKPGGHVNRMRVVAALHRAALARGARFSVGTMAVGFDLSRRKITAVRTLQERFSCQQVVIAGGVWTPRLLDALGTRVPMQRVRVPSGETAPIGDRLFPGFIRAGKFTMRQSADGVVRFGGGYRAPEYVHDLSLDDVRDLRTWAPALLHHVRGATFRVDWAIARNDLRRRRRRLRNGPDFVPTGWEPRPWRRYSESKLASAARVVPSLANHRLQRTSSGVVDITPDFEPYVGRVPTADNAWVAAGMSGHGFILGPGTWRAVAEGIVDGRSALDLRPYRVDRFAQLP</sequence>
<gene>
    <name evidence="3" type="ORF">HNR19_004057</name>
</gene>
<dbReference type="InterPro" id="IPR006076">
    <property type="entry name" value="FAD-dep_OxRdtase"/>
</dbReference>
<evidence type="ECO:0000259" key="2">
    <source>
        <dbReference type="Pfam" id="PF01266"/>
    </source>
</evidence>
<evidence type="ECO:0000313" key="3">
    <source>
        <dbReference type="EMBL" id="NYJ03359.1"/>
    </source>
</evidence>
<dbReference type="SUPFAM" id="SSF51905">
    <property type="entry name" value="FAD/NAD(P)-binding domain"/>
    <property type="match status" value="1"/>
</dbReference>
<dbReference type="PANTHER" id="PTHR13847">
    <property type="entry name" value="SARCOSINE DEHYDROGENASE-RELATED"/>
    <property type="match status" value="1"/>
</dbReference>
<dbReference type="GO" id="GO:0016491">
    <property type="term" value="F:oxidoreductase activity"/>
    <property type="evidence" value="ECO:0007669"/>
    <property type="project" value="UniProtKB-KW"/>
</dbReference>
<proteinExistence type="predicted"/>
<dbReference type="Gene3D" id="3.50.50.60">
    <property type="entry name" value="FAD/NAD(P)-binding domain"/>
    <property type="match status" value="2"/>
</dbReference>
<dbReference type="RefSeq" id="WP_179669646.1">
    <property type="nucleotide sequence ID" value="NZ_JACCFP010000001.1"/>
</dbReference>
<dbReference type="AlphaFoldDB" id="A0A853C811"/>
<dbReference type="EMBL" id="JACCFP010000001">
    <property type="protein sequence ID" value="NYJ03359.1"/>
    <property type="molecule type" value="Genomic_DNA"/>
</dbReference>
<dbReference type="Gene3D" id="3.30.9.10">
    <property type="entry name" value="D-Amino Acid Oxidase, subunit A, domain 2"/>
    <property type="match status" value="2"/>
</dbReference>